<dbReference type="InterPro" id="IPR018791">
    <property type="entry name" value="UV_resistance/autophagy_Atg14"/>
</dbReference>
<feature type="region of interest" description="Disordered" evidence="4">
    <location>
        <begin position="591"/>
        <end position="635"/>
    </location>
</feature>
<dbReference type="GO" id="GO:0000323">
    <property type="term" value="C:lytic vacuole"/>
    <property type="evidence" value="ECO:0007669"/>
    <property type="project" value="TreeGrafter"/>
</dbReference>
<gene>
    <name evidence="5" type="ORF">QTJ16_004850</name>
</gene>
<comment type="caution">
    <text evidence="5">The sequence shown here is derived from an EMBL/GenBank/DDBJ whole genome shotgun (WGS) entry which is preliminary data.</text>
</comment>
<dbReference type="GO" id="GO:0032991">
    <property type="term" value="C:protein-containing complex"/>
    <property type="evidence" value="ECO:0007669"/>
    <property type="project" value="UniProtKB-ARBA"/>
</dbReference>
<dbReference type="EMBL" id="JAUBYV010000007">
    <property type="protein sequence ID" value="KAK2625538.1"/>
    <property type="molecule type" value="Genomic_DNA"/>
</dbReference>
<dbReference type="GO" id="GO:0005768">
    <property type="term" value="C:endosome"/>
    <property type="evidence" value="ECO:0007669"/>
    <property type="project" value="TreeGrafter"/>
</dbReference>
<name>A0AAD9SVV9_9HELO</name>
<keyword evidence="6" id="KW-1185">Reference proteome</keyword>
<keyword evidence="3" id="KW-0175">Coiled coil</keyword>
<dbReference type="PANTHER" id="PTHR15157:SF5">
    <property type="entry name" value="UV RADIATION RESISTANCE-ASSOCIATED GENE PROTEIN"/>
    <property type="match status" value="1"/>
</dbReference>
<protein>
    <recommendedName>
        <fullName evidence="2">Autophagy-related protein 14</fullName>
    </recommendedName>
</protein>
<dbReference type="Pfam" id="PF10186">
    <property type="entry name" value="ATG14"/>
    <property type="match status" value="1"/>
</dbReference>
<dbReference type="GO" id="GO:0035493">
    <property type="term" value="P:SNARE complex assembly"/>
    <property type="evidence" value="ECO:0007669"/>
    <property type="project" value="TreeGrafter"/>
</dbReference>
<dbReference type="GO" id="GO:0000149">
    <property type="term" value="F:SNARE binding"/>
    <property type="evidence" value="ECO:0007669"/>
    <property type="project" value="TreeGrafter"/>
</dbReference>
<reference evidence="5" key="1">
    <citation type="submission" date="2023-06" db="EMBL/GenBank/DDBJ databases">
        <title>Draft genome of Marssonina rosae.</title>
        <authorList>
            <person name="Cheng Q."/>
        </authorList>
    </citation>
    <scope>NUCLEOTIDE SEQUENCE</scope>
    <source>
        <strain evidence="5">R4</strain>
    </source>
</reference>
<feature type="region of interest" description="Disordered" evidence="4">
    <location>
        <begin position="139"/>
        <end position="169"/>
    </location>
</feature>
<evidence type="ECO:0000256" key="3">
    <source>
        <dbReference type="ARBA" id="ARBA00023054"/>
    </source>
</evidence>
<sequence>MFVIKHEKKLGEPVVSGPLYISRPFAGTKEPSNSPNSLKFREKSPCPAAALSARLDRPAGGCSSPQANRLRKQRGPAPCHPDTRNMASESSRPLLLPQNRKLRHLQGIYVRNLTLSRPRGQTIDDATLNKSPQKLEALREPQVHHARSSGALRPAQTRSRSSNWAGASPTLRQKKLEDVMDSRMADTFFTLHCKGQEDPIYISEVVEKAMNPTFRFFDLSCFGPATTRLDTVTVKVWVKRKDFKPLIEEEINLQSLQFVGTLKNHSFPPNCILFHLVDGIYTVDLASKPPRPKHAPSLPTSSYNALMRLSNLDDTIQDALATREELASQINAILRSEPKDEAPQAQEELALATRYVAAEKKLLKSSVRRRADLQASISARSNAIKVGKERQAEVLEDINHAQDTLSKCRALLSTATVDITGQRRRICEELMDIFPIEPTTHPLLFTICGLPLPNSSFEDADEDIVSAALGYVARLVDMLQYYLSIPLPYPISAYGSRSIIHDFISILSDNQRTFPLYPRGTVRFRFDYGVFLLNKNIEALAESHGLKVMDIRQTLPNLKYLLCVCSAGSSDLPARKAGGVRGLLTARGTDMFSRKGSADSGRGGGQGEPIRGALENRATDAKGPPSMMAGNEAALPLVGDQVQGLRARG</sequence>
<evidence type="ECO:0000256" key="2">
    <source>
        <dbReference type="ARBA" id="ARBA00013807"/>
    </source>
</evidence>
<evidence type="ECO:0000313" key="5">
    <source>
        <dbReference type="EMBL" id="KAK2625538.1"/>
    </source>
</evidence>
<accession>A0AAD9SVV9</accession>
<dbReference type="Proteomes" id="UP001285354">
    <property type="component" value="Unassembled WGS sequence"/>
</dbReference>
<feature type="compositionally biased region" description="Polar residues" evidence="4">
    <location>
        <begin position="156"/>
        <end position="165"/>
    </location>
</feature>
<comment type="similarity">
    <text evidence="1">Belongs to the ATG14 family.</text>
</comment>
<feature type="region of interest" description="Disordered" evidence="4">
    <location>
        <begin position="25"/>
        <end position="97"/>
    </location>
</feature>
<dbReference type="PANTHER" id="PTHR15157">
    <property type="entry name" value="UV RADIATION RESISTANCE-ASSOCIATED GENE PROTEIN"/>
    <property type="match status" value="1"/>
</dbReference>
<evidence type="ECO:0000256" key="1">
    <source>
        <dbReference type="ARBA" id="ARBA00009574"/>
    </source>
</evidence>
<evidence type="ECO:0000256" key="4">
    <source>
        <dbReference type="SAM" id="MobiDB-lite"/>
    </source>
</evidence>
<organism evidence="5 6">
    <name type="scientific">Diplocarpon rosae</name>
    <dbReference type="NCBI Taxonomy" id="946125"/>
    <lineage>
        <taxon>Eukaryota</taxon>
        <taxon>Fungi</taxon>
        <taxon>Dikarya</taxon>
        <taxon>Ascomycota</taxon>
        <taxon>Pezizomycotina</taxon>
        <taxon>Leotiomycetes</taxon>
        <taxon>Helotiales</taxon>
        <taxon>Drepanopezizaceae</taxon>
        <taxon>Diplocarpon</taxon>
    </lineage>
</organism>
<dbReference type="AlphaFoldDB" id="A0AAD9SVV9"/>
<proteinExistence type="inferred from homology"/>
<evidence type="ECO:0000313" key="6">
    <source>
        <dbReference type="Proteomes" id="UP001285354"/>
    </source>
</evidence>